<evidence type="ECO:0000259" key="1">
    <source>
        <dbReference type="PROSITE" id="PS51725"/>
    </source>
</evidence>
<gene>
    <name evidence="3" type="ORF">F2Y51_11690</name>
    <name evidence="2" type="ORF">F2Y58_01885</name>
</gene>
<dbReference type="Pfam" id="PF03992">
    <property type="entry name" value="ABM"/>
    <property type="match status" value="1"/>
</dbReference>
<sequence>MVHLAKITVNPSKLEEYKRILQEEMETSLRLEEDVYVLYAVWDKECPNRFSILEVYKDKEAYDRHLNSPHLRKYFSETEEMVQSLEISEVSPLFGEIRMKQL</sequence>
<dbReference type="InterPro" id="IPR050744">
    <property type="entry name" value="AI-2_Isomerase_LsrG"/>
</dbReference>
<dbReference type="Gene3D" id="3.30.70.100">
    <property type="match status" value="1"/>
</dbReference>
<keyword evidence="2" id="KW-0560">Oxidoreductase</keyword>
<dbReference type="Proteomes" id="UP000441162">
    <property type="component" value="Unassembled WGS sequence"/>
</dbReference>
<feature type="domain" description="ABM" evidence="1">
    <location>
        <begin position="1"/>
        <end position="90"/>
    </location>
</feature>
<dbReference type="PANTHER" id="PTHR33336:SF3">
    <property type="entry name" value="ABM DOMAIN-CONTAINING PROTEIN"/>
    <property type="match status" value="1"/>
</dbReference>
<comment type="caution">
    <text evidence="2">The sequence shown here is derived from an EMBL/GenBank/DDBJ whole genome shotgun (WGS) entry which is preliminary data.</text>
</comment>
<reference evidence="4 5" key="1">
    <citation type="journal article" date="2019" name="Nat. Med.">
        <title>A library of human gut bacterial isolates paired with longitudinal multiomics data enables mechanistic microbiome research.</title>
        <authorList>
            <person name="Poyet M."/>
            <person name="Groussin M."/>
            <person name="Gibbons S.M."/>
            <person name="Avila-Pacheco J."/>
            <person name="Jiang X."/>
            <person name="Kearney S.M."/>
            <person name="Perrotta A.R."/>
            <person name="Berdy B."/>
            <person name="Zhao S."/>
            <person name="Lieberman T.D."/>
            <person name="Swanson P.K."/>
            <person name="Smith M."/>
            <person name="Roesemann S."/>
            <person name="Alexander J.E."/>
            <person name="Rich S.A."/>
            <person name="Livny J."/>
            <person name="Vlamakis H."/>
            <person name="Clish C."/>
            <person name="Bullock K."/>
            <person name="Deik A."/>
            <person name="Scott J."/>
            <person name="Pierce K.A."/>
            <person name="Xavier R.J."/>
            <person name="Alm E.J."/>
        </authorList>
    </citation>
    <scope>NUCLEOTIDE SEQUENCE [LARGE SCALE GENOMIC DNA]</scope>
    <source>
        <strain evidence="2 5">BIOML-A1</strain>
        <strain evidence="3 4">BIOML-A4</strain>
    </source>
</reference>
<evidence type="ECO:0000313" key="2">
    <source>
        <dbReference type="EMBL" id="KAA5400942.1"/>
    </source>
</evidence>
<dbReference type="GO" id="GO:0004497">
    <property type="term" value="F:monooxygenase activity"/>
    <property type="evidence" value="ECO:0007669"/>
    <property type="project" value="UniProtKB-KW"/>
</dbReference>
<dbReference type="EMBL" id="VVZA01000008">
    <property type="protein sequence ID" value="KAA5405128.1"/>
    <property type="molecule type" value="Genomic_DNA"/>
</dbReference>
<dbReference type="PANTHER" id="PTHR33336">
    <property type="entry name" value="QUINOL MONOOXYGENASE YGIN-RELATED"/>
    <property type="match status" value="1"/>
</dbReference>
<dbReference type="PROSITE" id="PS51725">
    <property type="entry name" value="ABM"/>
    <property type="match status" value="1"/>
</dbReference>
<dbReference type="EMBL" id="VVYY01000001">
    <property type="protein sequence ID" value="KAA5400942.1"/>
    <property type="molecule type" value="Genomic_DNA"/>
</dbReference>
<organism evidence="2 5">
    <name type="scientific">Phocaeicola dorei</name>
    <dbReference type="NCBI Taxonomy" id="357276"/>
    <lineage>
        <taxon>Bacteria</taxon>
        <taxon>Pseudomonadati</taxon>
        <taxon>Bacteroidota</taxon>
        <taxon>Bacteroidia</taxon>
        <taxon>Bacteroidales</taxon>
        <taxon>Bacteroidaceae</taxon>
        <taxon>Phocaeicola</taxon>
    </lineage>
</organism>
<keyword evidence="2" id="KW-0503">Monooxygenase</keyword>
<name>A0A4V1YXP7_9BACT</name>
<accession>A0A4V1YXP7</accession>
<dbReference type="SUPFAM" id="SSF54909">
    <property type="entry name" value="Dimeric alpha+beta barrel"/>
    <property type="match status" value="1"/>
</dbReference>
<evidence type="ECO:0000313" key="5">
    <source>
        <dbReference type="Proteomes" id="UP000481616"/>
    </source>
</evidence>
<proteinExistence type="predicted"/>
<dbReference type="AlphaFoldDB" id="A0A4V1YXP7"/>
<evidence type="ECO:0000313" key="3">
    <source>
        <dbReference type="EMBL" id="KAA5405128.1"/>
    </source>
</evidence>
<dbReference type="InterPro" id="IPR007138">
    <property type="entry name" value="ABM_dom"/>
</dbReference>
<dbReference type="RefSeq" id="WP_130053622.1">
    <property type="nucleotide sequence ID" value="NZ_RCXK01000001.1"/>
</dbReference>
<protein>
    <submittedName>
        <fullName evidence="2">Antibiotic biosynthesis monooxygenase</fullName>
    </submittedName>
</protein>
<dbReference type="InterPro" id="IPR011008">
    <property type="entry name" value="Dimeric_a/b-barrel"/>
</dbReference>
<dbReference type="Proteomes" id="UP000481616">
    <property type="component" value="Unassembled WGS sequence"/>
</dbReference>
<evidence type="ECO:0000313" key="4">
    <source>
        <dbReference type="Proteomes" id="UP000441162"/>
    </source>
</evidence>